<protein>
    <submittedName>
        <fullName evidence="1">Uncharacterized protein</fullName>
    </submittedName>
</protein>
<evidence type="ECO:0000313" key="2">
    <source>
        <dbReference type="Proteomes" id="UP001429580"/>
    </source>
</evidence>
<dbReference type="Proteomes" id="UP001429580">
    <property type="component" value="Unassembled WGS sequence"/>
</dbReference>
<name>A0ABX0UXB9_9HYPH</name>
<proteinExistence type="predicted"/>
<gene>
    <name evidence="1" type="ORF">FHS82_000058</name>
</gene>
<dbReference type="RefSeq" id="WP_166947557.1">
    <property type="nucleotide sequence ID" value="NZ_JAASQI010000001.1"/>
</dbReference>
<evidence type="ECO:0000313" key="1">
    <source>
        <dbReference type="EMBL" id="NIJ56245.1"/>
    </source>
</evidence>
<reference evidence="1 2" key="1">
    <citation type="submission" date="2020-03" db="EMBL/GenBank/DDBJ databases">
        <title>Genomic Encyclopedia of Type Strains, Phase IV (KMG-IV): sequencing the most valuable type-strain genomes for metagenomic binning, comparative biology and taxonomic classification.</title>
        <authorList>
            <person name="Goeker M."/>
        </authorList>
    </citation>
    <scope>NUCLEOTIDE SEQUENCE [LARGE SCALE GENOMIC DNA]</scope>
    <source>
        <strain evidence="1 2">DSM 103870</strain>
    </source>
</reference>
<dbReference type="EMBL" id="JAASQI010000001">
    <property type="protein sequence ID" value="NIJ56245.1"/>
    <property type="molecule type" value="Genomic_DNA"/>
</dbReference>
<keyword evidence="2" id="KW-1185">Reference proteome</keyword>
<accession>A0ABX0UXB9</accession>
<organism evidence="1 2">
    <name type="scientific">Pseudochelatococcus lubricantis</name>
    <dbReference type="NCBI Taxonomy" id="1538102"/>
    <lineage>
        <taxon>Bacteria</taxon>
        <taxon>Pseudomonadati</taxon>
        <taxon>Pseudomonadota</taxon>
        <taxon>Alphaproteobacteria</taxon>
        <taxon>Hyphomicrobiales</taxon>
        <taxon>Chelatococcaceae</taxon>
        <taxon>Pseudochelatococcus</taxon>
    </lineage>
</organism>
<sequence length="138" mass="15785">MNRQVLILIVSVSRNFNRLTSFRVAESLRPGRYFLLDAQYFSSTASLASRRVAFRCRMVLLSGKWTMSASHGFAERFPFRSNHPDNKDSLEIKALMSMIRLFQTVSRFRAIVTNRAIVIKKGKAARASSPSWHGGFPW</sequence>
<comment type="caution">
    <text evidence="1">The sequence shown here is derived from an EMBL/GenBank/DDBJ whole genome shotgun (WGS) entry which is preliminary data.</text>
</comment>